<dbReference type="KEGG" id="vg:28800906"/>
<keyword evidence="2" id="KW-1185">Reference proteome</keyword>
<protein>
    <submittedName>
        <fullName evidence="1">Uncharacterized protein</fullName>
    </submittedName>
</protein>
<dbReference type="Proteomes" id="UP000033018">
    <property type="component" value="Segment"/>
</dbReference>
<proteinExistence type="predicted"/>
<reference evidence="1 2" key="1">
    <citation type="journal article" date="2015" name="Sci. Rep.">
        <title>Bacteriophages of wastewater foaming-associated filamentous Gordonia reduce host levels in raw activated sludge.</title>
        <authorList>
            <person name="Liu M."/>
            <person name="Gill J.J."/>
            <person name="Young R."/>
            <person name="Summer E.J."/>
        </authorList>
    </citation>
    <scope>NUCLEOTIDE SEQUENCE [LARGE SCALE GENOMIC DNA]</scope>
</reference>
<sequence>MNPANIRRIGRVFVCRFTADDMRALYSKLIARRDLHSALVLTGGRVTLIVERKPTHDGS</sequence>
<dbReference type="EMBL" id="KP790011">
    <property type="protein sequence ID" value="AKC03092.1"/>
    <property type="molecule type" value="Genomic_DNA"/>
</dbReference>
<accession>A0A0E3XBQ1</accession>
<gene>
    <name evidence="1" type="ORF">Gsput1_67</name>
</gene>
<evidence type="ECO:0000313" key="2">
    <source>
        <dbReference type="Proteomes" id="UP000033018"/>
    </source>
</evidence>
<dbReference type="RefSeq" id="YP_009275753.1">
    <property type="nucleotide sequence ID" value="NC_030932.1"/>
</dbReference>
<dbReference type="GeneID" id="28800906"/>
<name>A0A0E3XBQ1_9CAUD</name>
<organism evidence="1 2">
    <name type="scientific">Gordonia phage Gsput1</name>
    <dbReference type="NCBI Taxonomy" id="1622193"/>
    <lineage>
        <taxon>Viruses</taxon>
        <taxon>Duplodnaviria</taxon>
        <taxon>Heunggongvirae</taxon>
        <taxon>Uroviricota</taxon>
        <taxon>Caudoviricetes</taxon>
        <taxon>Ruthgordonvirinae</taxon>
        <taxon>Gesputvirus</taxon>
        <taxon>Gesputvirus gsput1</taxon>
    </lineage>
</organism>
<evidence type="ECO:0000313" key="1">
    <source>
        <dbReference type="EMBL" id="AKC03092.1"/>
    </source>
</evidence>